<evidence type="ECO:0000313" key="3">
    <source>
        <dbReference type="Proteomes" id="UP000752696"/>
    </source>
</evidence>
<dbReference type="AlphaFoldDB" id="A0A6V7HBB7"/>
<dbReference type="InterPro" id="IPR029526">
    <property type="entry name" value="PGBD"/>
</dbReference>
<feature type="domain" description="PiggyBac transposable element-derived protein" evidence="1">
    <location>
        <begin position="300"/>
        <end position="375"/>
    </location>
</feature>
<organism evidence="2 3">
    <name type="scientific">Heterotrigona itama</name>
    <dbReference type="NCBI Taxonomy" id="395501"/>
    <lineage>
        <taxon>Eukaryota</taxon>
        <taxon>Metazoa</taxon>
        <taxon>Ecdysozoa</taxon>
        <taxon>Arthropoda</taxon>
        <taxon>Hexapoda</taxon>
        <taxon>Insecta</taxon>
        <taxon>Pterygota</taxon>
        <taxon>Neoptera</taxon>
        <taxon>Endopterygota</taxon>
        <taxon>Hymenoptera</taxon>
        <taxon>Apocrita</taxon>
        <taxon>Aculeata</taxon>
        <taxon>Apoidea</taxon>
        <taxon>Anthophila</taxon>
        <taxon>Apidae</taxon>
        <taxon>Heterotrigona</taxon>
    </lineage>
</organism>
<name>A0A6V7HBB7_9HYME</name>
<sequence>RRTNVIYSSSESETELIEESNDTNCDITWTKKNFVPKIHQFISKSSGIAKQIRRSSNHYFQLFELEIIVYETNYYWAEQSYNNVNTLEITTLNELYCFFAMLLLMTRNKKLSLKEYWSTDHFLQSDIFRTIMTRDRCFLLLRMIHFSHEPGRIGDRLTKIINIIDMLRKSFNAAFQPYQKLCIDESLLLYKGRLSFKQYIPSKRNRFGINSFILCDCKIGYVQDIIVHTGSSTIPDSETKEIGKSGAIVLALLKPYLGKGHTLFIPALFNLLYSKCTNVCGTVRRRRQGMLKIDDQLKKRRSIFSFFEKFCRFYDSIQIWRKTDSAKACMYYNNSVGIVDKVNMVISTVDSKCKSLKWYRELFFHLIDICVWNAYCLYKHKRKETIPMAIF</sequence>
<proteinExistence type="predicted"/>
<dbReference type="OrthoDB" id="6146839at2759"/>
<evidence type="ECO:0000259" key="1">
    <source>
        <dbReference type="Pfam" id="PF13843"/>
    </source>
</evidence>
<dbReference type="Pfam" id="PF13843">
    <property type="entry name" value="DDE_Tnp_1_7"/>
    <property type="match status" value="2"/>
</dbReference>
<dbReference type="PANTHER" id="PTHR46599:SF3">
    <property type="entry name" value="PIGGYBAC TRANSPOSABLE ELEMENT-DERIVED PROTEIN 4"/>
    <property type="match status" value="1"/>
</dbReference>
<keyword evidence="3" id="KW-1185">Reference proteome</keyword>
<feature type="domain" description="PiggyBac transposable element-derived protein" evidence="1">
    <location>
        <begin position="66"/>
        <end position="290"/>
    </location>
</feature>
<feature type="non-terminal residue" evidence="2">
    <location>
        <position position="391"/>
    </location>
</feature>
<gene>
    <name evidence="2" type="ORF">MHI_LOCUS628110</name>
</gene>
<dbReference type="Proteomes" id="UP000752696">
    <property type="component" value="Unassembled WGS sequence"/>
</dbReference>
<dbReference type="EMBL" id="CAJDYZ010009139">
    <property type="protein sequence ID" value="CAD1476217.1"/>
    <property type="molecule type" value="Genomic_DNA"/>
</dbReference>
<evidence type="ECO:0000313" key="2">
    <source>
        <dbReference type="EMBL" id="CAD1476217.1"/>
    </source>
</evidence>
<reference evidence="2" key="1">
    <citation type="submission" date="2020-07" db="EMBL/GenBank/DDBJ databases">
        <authorList>
            <person name="Nazaruddin N."/>
        </authorList>
    </citation>
    <scope>NUCLEOTIDE SEQUENCE</scope>
</reference>
<comment type="caution">
    <text evidence="2">The sequence shown here is derived from an EMBL/GenBank/DDBJ whole genome shotgun (WGS) entry which is preliminary data.</text>
</comment>
<dbReference type="PANTHER" id="PTHR46599">
    <property type="entry name" value="PIGGYBAC TRANSPOSABLE ELEMENT-DERIVED PROTEIN 4"/>
    <property type="match status" value="1"/>
</dbReference>
<protein>
    <recommendedName>
        <fullName evidence="1">PiggyBac transposable element-derived protein domain-containing protein</fullName>
    </recommendedName>
</protein>
<accession>A0A6V7HBB7</accession>